<dbReference type="PaxDb" id="39947-A0A0P0V6U2"/>
<dbReference type="EMBL" id="AP014957">
    <property type="protein sequence ID" value="BAS73794.1"/>
    <property type="molecule type" value="Genomic_DNA"/>
</dbReference>
<dbReference type="InParanoid" id="A0A0P0V6U2"/>
<dbReference type="AlphaFoldDB" id="A0A0P0V6U2"/>
<sequence>MSGDMGGDRTATPHHPTTGPPSLPRRCLNMPLESVRLQRRQWRGLFSFFFLQLLETVAMTSMSPLTSRTVETANDNWIWCEVQMSTLRRCWEHEMAYGSDNHAAGDDMDDGSSTSSKSSDPPSSAWA</sequence>
<protein>
    <submittedName>
        <fullName evidence="2">Os01g0690050 protein</fullName>
    </submittedName>
</protein>
<reference evidence="2 3" key="2">
    <citation type="journal article" date="2013" name="Plant Cell Physiol.">
        <title>Rice Annotation Project Database (RAP-DB): an integrative and interactive database for rice genomics.</title>
        <authorList>
            <person name="Sakai H."/>
            <person name="Lee S.S."/>
            <person name="Tanaka T."/>
            <person name="Numa H."/>
            <person name="Kim J."/>
            <person name="Kawahara Y."/>
            <person name="Wakimoto H."/>
            <person name="Yang C.C."/>
            <person name="Iwamoto M."/>
            <person name="Abe T."/>
            <person name="Yamada Y."/>
            <person name="Muto A."/>
            <person name="Inokuchi H."/>
            <person name="Ikemura T."/>
            <person name="Matsumoto T."/>
            <person name="Sasaki T."/>
            <person name="Itoh T."/>
        </authorList>
    </citation>
    <scope>NUCLEOTIDE SEQUENCE [LARGE SCALE GENOMIC DNA]</scope>
    <source>
        <strain evidence="3">cv. Nipponbare</strain>
    </source>
</reference>
<gene>
    <name evidence="2" type="ordered locus">Os01g0690050</name>
    <name evidence="2" type="ORF">OSNPB_010690050</name>
</gene>
<evidence type="ECO:0000313" key="2">
    <source>
        <dbReference type="EMBL" id="BAS73794.1"/>
    </source>
</evidence>
<reference evidence="3" key="1">
    <citation type="journal article" date="2005" name="Nature">
        <title>The map-based sequence of the rice genome.</title>
        <authorList>
            <consortium name="International rice genome sequencing project (IRGSP)"/>
            <person name="Matsumoto T."/>
            <person name="Wu J."/>
            <person name="Kanamori H."/>
            <person name="Katayose Y."/>
            <person name="Fujisawa M."/>
            <person name="Namiki N."/>
            <person name="Mizuno H."/>
            <person name="Yamamoto K."/>
            <person name="Antonio B.A."/>
            <person name="Baba T."/>
            <person name="Sakata K."/>
            <person name="Nagamura Y."/>
            <person name="Aoki H."/>
            <person name="Arikawa K."/>
            <person name="Arita K."/>
            <person name="Bito T."/>
            <person name="Chiden Y."/>
            <person name="Fujitsuka N."/>
            <person name="Fukunaka R."/>
            <person name="Hamada M."/>
            <person name="Harada C."/>
            <person name="Hayashi A."/>
            <person name="Hijishita S."/>
            <person name="Honda M."/>
            <person name="Hosokawa S."/>
            <person name="Ichikawa Y."/>
            <person name="Idonuma A."/>
            <person name="Iijima M."/>
            <person name="Ikeda M."/>
            <person name="Ikeno M."/>
            <person name="Ito K."/>
            <person name="Ito S."/>
            <person name="Ito T."/>
            <person name="Ito Y."/>
            <person name="Ito Y."/>
            <person name="Iwabuchi A."/>
            <person name="Kamiya K."/>
            <person name="Karasawa W."/>
            <person name="Kurita K."/>
            <person name="Katagiri S."/>
            <person name="Kikuta A."/>
            <person name="Kobayashi H."/>
            <person name="Kobayashi N."/>
            <person name="Machita K."/>
            <person name="Maehara T."/>
            <person name="Masukawa M."/>
            <person name="Mizubayashi T."/>
            <person name="Mukai Y."/>
            <person name="Nagasaki H."/>
            <person name="Nagata Y."/>
            <person name="Naito S."/>
            <person name="Nakashima M."/>
            <person name="Nakama Y."/>
            <person name="Nakamichi Y."/>
            <person name="Nakamura M."/>
            <person name="Meguro A."/>
            <person name="Negishi M."/>
            <person name="Ohta I."/>
            <person name="Ohta T."/>
            <person name="Okamoto M."/>
            <person name="Ono N."/>
            <person name="Saji S."/>
            <person name="Sakaguchi M."/>
            <person name="Sakai K."/>
            <person name="Shibata M."/>
            <person name="Shimokawa T."/>
            <person name="Song J."/>
            <person name="Takazaki Y."/>
            <person name="Terasawa K."/>
            <person name="Tsugane M."/>
            <person name="Tsuji K."/>
            <person name="Ueda S."/>
            <person name="Waki K."/>
            <person name="Yamagata H."/>
            <person name="Yamamoto M."/>
            <person name="Yamamoto S."/>
            <person name="Yamane H."/>
            <person name="Yoshiki S."/>
            <person name="Yoshihara R."/>
            <person name="Yukawa K."/>
            <person name="Zhong H."/>
            <person name="Yano M."/>
            <person name="Yuan Q."/>
            <person name="Ouyang S."/>
            <person name="Liu J."/>
            <person name="Jones K.M."/>
            <person name="Gansberger K."/>
            <person name="Moffat K."/>
            <person name="Hill J."/>
            <person name="Bera J."/>
            <person name="Fadrosh D."/>
            <person name="Jin S."/>
            <person name="Johri S."/>
            <person name="Kim M."/>
            <person name="Overton L."/>
            <person name="Reardon M."/>
            <person name="Tsitrin T."/>
            <person name="Vuong H."/>
            <person name="Weaver B."/>
            <person name="Ciecko A."/>
            <person name="Tallon L."/>
            <person name="Jackson J."/>
            <person name="Pai G."/>
            <person name="Aken S.V."/>
            <person name="Utterback T."/>
            <person name="Reidmuller S."/>
            <person name="Feldblyum T."/>
            <person name="Hsiao J."/>
            <person name="Zismann V."/>
            <person name="Iobst S."/>
            <person name="de Vazeille A.R."/>
            <person name="Buell C.R."/>
            <person name="Ying K."/>
            <person name="Li Y."/>
            <person name="Lu T."/>
            <person name="Huang Y."/>
            <person name="Zhao Q."/>
            <person name="Feng Q."/>
            <person name="Zhang L."/>
            <person name="Zhu J."/>
            <person name="Weng Q."/>
            <person name="Mu J."/>
            <person name="Lu Y."/>
            <person name="Fan D."/>
            <person name="Liu Y."/>
            <person name="Guan J."/>
            <person name="Zhang Y."/>
            <person name="Yu S."/>
            <person name="Liu X."/>
            <person name="Zhang Y."/>
            <person name="Hong G."/>
            <person name="Han B."/>
            <person name="Choisne N."/>
            <person name="Demange N."/>
            <person name="Orjeda G."/>
            <person name="Samain S."/>
            <person name="Cattolico L."/>
            <person name="Pelletier E."/>
            <person name="Couloux A."/>
            <person name="Segurens B."/>
            <person name="Wincker P."/>
            <person name="D'Hont A."/>
            <person name="Scarpelli C."/>
            <person name="Weissenbach J."/>
            <person name="Salanoubat M."/>
            <person name="Quetier F."/>
            <person name="Yu Y."/>
            <person name="Kim H.R."/>
            <person name="Rambo T."/>
            <person name="Currie J."/>
            <person name="Collura K."/>
            <person name="Luo M."/>
            <person name="Yang T."/>
            <person name="Ammiraju J.S.S."/>
            <person name="Engler F."/>
            <person name="Soderlund C."/>
            <person name="Wing R.A."/>
            <person name="Palmer L.E."/>
            <person name="de la Bastide M."/>
            <person name="Spiegel L."/>
            <person name="Nascimento L."/>
            <person name="Zutavern T."/>
            <person name="O'Shaughnessy A."/>
            <person name="Dike S."/>
            <person name="Dedhia N."/>
            <person name="Preston R."/>
            <person name="Balija V."/>
            <person name="McCombie W.R."/>
            <person name="Chow T."/>
            <person name="Chen H."/>
            <person name="Chung M."/>
            <person name="Chen C."/>
            <person name="Shaw J."/>
            <person name="Wu H."/>
            <person name="Hsiao K."/>
            <person name="Chao Y."/>
            <person name="Chu M."/>
            <person name="Cheng C."/>
            <person name="Hour A."/>
            <person name="Lee P."/>
            <person name="Lin S."/>
            <person name="Lin Y."/>
            <person name="Liou J."/>
            <person name="Liu S."/>
            <person name="Hsing Y."/>
            <person name="Raghuvanshi S."/>
            <person name="Mohanty A."/>
            <person name="Bharti A.K."/>
            <person name="Gaur A."/>
            <person name="Gupta V."/>
            <person name="Kumar D."/>
            <person name="Ravi V."/>
            <person name="Vij S."/>
            <person name="Kapur A."/>
            <person name="Khurana P."/>
            <person name="Khurana P."/>
            <person name="Khurana J.P."/>
            <person name="Tyagi A.K."/>
            <person name="Gaikwad K."/>
            <person name="Singh A."/>
            <person name="Dalal V."/>
            <person name="Srivastava S."/>
            <person name="Dixit A."/>
            <person name="Pal A.K."/>
            <person name="Ghazi I.A."/>
            <person name="Yadav M."/>
            <person name="Pandit A."/>
            <person name="Bhargava A."/>
            <person name="Sureshbabu K."/>
            <person name="Batra K."/>
            <person name="Sharma T.R."/>
            <person name="Mohapatra T."/>
            <person name="Singh N.K."/>
            <person name="Messing J."/>
            <person name="Nelson A.B."/>
            <person name="Fuks G."/>
            <person name="Kavchok S."/>
            <person name="Keizer G."/>
            <person name="Linton E."/>
            <person name="Llaca V."/>
            <person name="Song R."/>
            <person name="Tanyolac B."/>
            <person name="Young S."/>
            <person name="Ho-Il K."/>
            <person name="Hahn J.H."/>
            <person name="Sangsakoo G."/>
            <person name="Vanavichit A."/>
            <person name="de Mattos Luiz.A.T."/>
            <person name="Zimmer P.D."/>
            <person name="Malone G."/>
            <person name="Dellagostin O."/>
            <person name="de Oliveira A.C."/>
            <person name="Bevan M."/>
            <person name="Bancroft I."/>
            <person name="Minx P."/>
            <person name="Cordum H."/>
            <person name="Wilson R."/>
            <person name="Cheng Z."/>
            <person name="Jin W."/>
            <person name="Jiang J."/>
            <person name="Leong S.A."/>
            <person name="Iwama H."/>
            <person name="Gojobori T."/>
            <person name="Itoh T."/>
            <person name="Niimura Y."/>
            <person name="Fujii Y."/>
            <person name="Habara T."/>
            <person name="Sakai H."/>
            <person name="Sato Y."/>
            <person name="Wilson G."/>
            <person name="Kumar K."/>
            <person name="McCouch S."/>
            <person name="Juretic N."/>
            <person name="Hoen D."/>
            <person name="Wright S."/>
            <person name="Bruskiewich R."/>
            <person name="Bureau T."/>
            <person name="Miyao A."/>
            <person name="Hirochika H."/>
            <person name="Nishikawa T."/>
            <person name="Kadowaki K."/>
            <person name="Sugiura M."/>
            <person name="Burr B."/>
            <person name="Sasaki T."/>
        </authorList>
    </citation>
    <scope>NUCLEOTIDE SEQUENCE [LARGE SCALE GENOMIC DNA]</scope>
    <source>
        <strain evidence="3">cv. Nipponbare</strain>
    </source>
</reference>
<evidence type="ECO:0000256" key="1">
    <source>
        <dbReference type="SAM" id="MobiDB-lite"/>
    </source>
</evidence>
<feature type="region of interest" description="Disordered" evidence="1">
    <location>
        <begin position="100"/>
        <end position="127"/>
    </location>
</feature>
<reference evidence="2 3" key="3">
    <citation type="journal article" date="2013" name="Rice">
        <title>Improvement of the Oryza sativa Nipponbare reference genome using next generation sequence and optical map data.</title>
        <authorList>
            <person name="Kawahara Y."/>
            <person name="de la Bastide M."/>
            <person name="Hamilton J.P."/>
            <person name="Kanamori H."/>
            <person name="McCombie W.R."/>
            <person name="Ouyang S."/>
            <person name="Schwartz D.C."/>
            <person name="Tanaka T."/>
            <person name="Wu J."/>
            <person name="Zhou S."/>
            <person name="Childs K.L."/>
            <person name="Davidson R.M."/>
            <person name="Lin H."/>
            <person name="Quesada-Ocampo L."/>
            <person name="Vaillancourt B."/>
            <person name="Sakai H."/>
            <person name="Lee S.S."/>
            <person name="Kim J."/>
            <person name="Numa H."/>
            <person name="Itoh T."/>
            <person name="Buell C.R."/>
            <person name="Matsumoto T."/>
        </authorList>
    </citation>
    <scope>NUCLEOTIDE SEQUENCE [LARGE SCALE GENOMIC DNA]</scope>
    <source>
        <strain evidence="3">cv. Nipponbare</strain>
    </source>
</reference>
<evidence type="ECO:0000313" key="3">
    <source>
        <dbReference type="Proteomes" id="UP000059680"/>
    </source>
</evidence>
<feature type="compositionally biased region" description="Low complexity" evidence="1">
    <location>
        <begin position="111"/>
        <end position="127"/>
    </location>
</feature>
<accession>A0A0P0V6U2</accession>
<feature type="region of interest" description="Disordered" evidence="1">
    <location>
        <begin position="1"/>
        <end position="26"/>
    </location>
</feature>
<keyword evidence="3" id="KW-1185">Reference proteome</keyword>
<proteinExistence type="predicted"/>
<name>A0A0P0V6U2_ORYSJ</name>
<dbReference type="Proteomes" id="UP000059680">
    <property type="component" value="Chromosome 1"/>
</dbReference>
<organism evidence="2 3">
    <name type="scientific">Oryza sativa subsp. japonica</name>
    <name type="common">Rice</name>
    <dbReference type="NCBI Taxonomy" id="39947"/>
    <lineage>
        <taxon>Eukaryota</taxon>
        <taxon>Viridiplantae</taxon>
        <taxon>Streptophyta</taxon>
        <taxon>Embryophyta</taxon>
        <taxon>Tracheophyta</taxon>
        <taxon>Spermatophyta</taxon>
        <taxon>Magnoliopsida</taxon>
        <taxon>Liliopsida</taxon>
        <taxon>Poales</taxon>
        <taxon>Poaceae</taxon>
        <taxon>BOP clade</taxon>
        <taxon>Oryzoideae</taxon>
        <taxon>Oryzeae</taxon>
        <taxon>Oryzinae</taxon>
        <taxon>Oryza</taxon>
        <taxon>Oryza sativa</taxon>
    </lineage>
</organism>